<keyword evidence="1" id="KW-0808">Transferase</keyword>
<organism evidence="1 2">
    <name type="scientific">Taklimakanibacter albus</name>
    <dbReference type="NCBI Taxonomy" id="2800327"/>
    <lineage>
        <taxon>Bacteria</taxon>
        <taxon>Pseudomonadati</taxon>
        <taxon>Pseudomonadota</taxon>
        <taxon>Alphaproteobacteria</taxon>
        <taxon>Hyphomicrobiales</taxon>
        <taxon>Aestuariivirgaceae</taxon>
        <taxon>Taklimakanibacter</taxon>
    </lineage>
</organism>
<gene>
    <name evidence="1" type="ORF">JHL16_31470</name>
</gene>
<proteinExistence type="predicted"/>
<name>A0ACC5RE78_9HYPH</name>
<dbReference type="Proteomes" id="UP000616151">
    <property type="component" value="Unassembled WGS sequence"/>
</dbReference>
<accession>A0ACC5RE78</accession>
<keyword evidence="1" id="KW-0418">Kinase</keyword>
<keyword evidence="2" id="KW-1185">Reference proteome</keyword>
<reference evidence="1" key="1">
    <citation type="submission" date="2021-01" db="EMBL/GenBank/DDBJ databases">
        <authorList>
            <person name="Sun Q."/>
        </authorList>
    </citation>
    <scope>NUCLEOTIDE SEQUENCE</scope>
    <source>
        <strain evidence="1">YIM B02566</strain>
    </source>
</reference>
<protein>
    <submittedName>
        <fullName evidence="1">Adenosine kinase</fullName>
    </submittedName>
</protein>
<evidence type="ECO:0000313" key="2">
    <source>
        <dbReference type="Proteomes" id="UP000616151"/>
    </source>
</evidence>
<sequence>MTKPTFDVLTIGNAIVDVFSRVEENFLSRHNVTKGMMRLVNETESSELFEDMGPSTRISGGSGANTAVGVASFGGSVAFIGKVKADELGRVFTHDTRSAGVHFDTVHATAGPGTASSLILITPDGERTMNTFLGACVHLSPGDIDEAVVAAAKVTYLEGYLWDPPLAKQAFKKAAQIARAAGRLVSITLSDSFCVDRHRDSFLELIRNDIDIVFANEKEITSLYQVEHFDEALQRVRKDCAIAALTRSEAGCVIVKGDEVHVVEAHPVDKVVDATGAGDLFASGFLYGFTRDLSLVQCARLGALAAAEVISHVGARPEIALNAHAKANGLL</sequence>
<comment type="caution">
    <text evidence="1">The sequence shown here is derived from an EMBL/GenBank/DDBJ whole genome shotgun (WGS) entry which is preliminary data.</text>
</comment>
<evidence type="ECO:0000313" key="1">
    <source>
        <dbReference type="EMBL" id="MBK1870927.1"/>
    </source>
</evidence>
<dbReference type="EMBL" id="JAENHL010000008">
    <property type="protein sequence ID" value="MBK1870927.1"/>
    <property type="molecule type" value="Genomic_DNA"/>
</dbReference>